<sequence length="89" mass="10797">MKTSTSEQNVRWLDTISNSLLCERTNQLSPEEETRKGHWKWIRYTLRKLQNCIKRQALTWNPEEKRKRGRPKNILGRKIEADMKRMNNK</sequence>
<organism evidence="2 3">
    <name type="scientific">Schistosoma margrebowiei</name>
    <dbReference type="NCBI Taxonomy" id="48269"/>
    <lineage>
        <taxon>Eukaryota</taxon>
        <taxon>Metazoa</taxon>
        <taxon>Spiralia</taxon>
        <taxon>Lophotrochozoa</taxon>
        <taxon>Platyhelminthes</taxon>
        <taxon>Trematoda</taxon>
        <taxon>Digenea</taxon>
        <taxon>Strigeidida</taxon>
        <taxon>Schistosomatoidea</taxon>
        <taxon>Schistosomatidae</taxon>
        <taxon>Schistosoma</taxon>
    </lineage>
</organism>
<evidence type="ECO:0000256" key="1">
    <source>
        <dbReference type="SAM" id="MobiDB-lite"/>
    </source>
</evidence>
<keyword evidence="3" id="KW-1185">Reference proteome</keyword>
<dbReference type="Proteomes" id="UP000277204">
    <property type="component" value="Unassembled WGS sequence"/>
</dbReference>
<evidence type="ECO:0000313" key="2">
    <source>
        <dbReference type="EMBL" id="VDO79482.1"/>
    </source>
</evidence>
<proteinExistence type="predicted"/>
<reference evidence="2 3" key="1">
    <citation type="submission" date="2018-11" db="EMBL/GenBank/DDBJ databases">
        <authorList>
            <consortium name="Pathogen Informatics"/>
        </authorList>
    </citation>
    <scope>NUCLEOTIDE SEQUENCE [LARGE SCALE GENOMIC DNA]</scope>
    <source>
        <strain evidence="2 3">Zambia</strain>
    </source>
</reference>
<evidence type="ECO:0000313" key="3">
    <source>
        <dbReference type="Proteomes" id="UP000277204"/>
    </source>
</evidence>
<name>A0A183LW90_9TREM</name>
<feature type="region of interest" description="Disordered" evidence="1">
    <location>
        <begin position="64"/>
        <end position="89"/>
    </location>
</feature>
<gene>
    <name evidence="2" type="ORF">SMRZ_LOCUS8065</name>
</gene>
<accession>A0A183LW90</accession>
<dbReference type="EMBL" id="UZAI01003400">
    <property type="protein sequence ID" value="VDO79482.1"/>
    <property type="molecule type" value="Genomic_DNA"/>
</dbReference>
<protein>
    <submittedName>
        <fullName evidence="2">Uncharacterized protein</fullName>
    </submittedName>
</protein>
<feature type="compositionally biased region" description="Basic and acidic residues" evidence="1">
    <location>
        <begin position="77"/>
        <end position="89"/>
    </location>
</feature>
<dbReference type="AlphaFoldDB" id="A0A183LW90"/>